<name>A0A412II21_9FIRM</name>
<accession>A0A412II21</accession>
<dbReference type="InterPro" id="IPR009057">
    <property type="entry name" value="Homeodomain-like_sf"/>
</dbReference>
<gene>
    <name evidence="5" type="ORF">DWX94_12695</name>
</gene>
<dbReference type="AlphaFoldDB" id="A0A412II21"/>
<evidence type="ECO:0000259" key="4">
    <source>
        <dbReference type="PROSITE" id="PS01124"/>
    </source>
</evidence>
<sequence>MISINTVCQNVRHKGNFEICRPDGSGDDLLVIFKTSAVLIQNGEEITVSPDSLILYSKGTMQHYKTLCGSYVNHFVHFDMDDTELMNGIKTDTLITSADIPAIEELLTILCRENVAGSTNRKQYENMLMQMILMKISESSINPDSDKSRISALEMLRTDIYSNAGSYSNIYQLAEKMNLSPSYLQAIYKRKFGISCYEDILSAKIKTGQYYLSTTDMTVKEISDLCGYGNEICFMKIFKKRTGITPSEYRKISKNDNLKNNFIW</sequence>
<keyword evidence="2" id="KW-0238">DNA-binding</keyword>
<dbReference type="EMBL" id="QRVK01000049">
    <property type="protein sequence ID" value="RGS36928.1"/>
    <property type="molecule type" value="Genomic_DNA"/>
</dbReference>
<dbReference type="GO" id="GO:0003700">
    <property type="term" value="F:DNA-binding transcription factor activity"/>
    <property type="evidence" value="ECO:0007669"/>
    <property type="project" value="InterPro"/>
</dbReference>
<dbReference type="InterPro" id="IPR018062">
    <property type="entry name" value="HTH_AraC-typ_CS"/>
</dbReference>
<comment type="caution">
    <text evidence="5">The sequence shown here is derived from an EMBL/GenBank/DDBJ whole genome shotgun (WGS) entry which is preliminary data.</text>
</comment>
<organism evidence="5 6">
    <name type="scientific">Coprococcus eutactus</name>
    <dbReference type="NCBI Taxonomy" id="33043"/>
    <lineage>
        <taxon>Bacteria</taxon>
        <taxon>Bacillati</taxon>
        <taxon>Bacillota</taxon>
        <taxon>Clostridia</taxon>
        <taxon>Lachnospirales</taxon>
        <taxon>Lachnospiraceae</taxon>
        <taxon>Coprococcus</taxon>
    </lineage>
</organism>
<evidence type="ECO:0000313" key="6">
    <source>
        <dbReference type="Proteomes" id="UP000283295"/>
    </source>
</evidence>
<protein>
    <submittedName>
        <fullName evidence="5">AraC family transcriptional regulator</fullName>
    </submittedName>
</protein>
<feature type="domain" description="HTH araC/xylS-type" evidence="4">
    <location>
        <begin position="150"/>
        <end position="252"/>
    </location>
</feature>
<dbReference type="OrthoDB" id="2599717at2"/>
<dbReference type="InterPro" id="IPR018060">
    <property type="entry name" value="HTH_AraC"/>
</dbReference>
<dbReference type="InterPro" id="IPR037923">
    <property type="entry name" value="HTH-like"/>
</dbReference>
<proteinExistence type="predicted"/>
<evidence type="ECO:0000256" key="2">
    <source>
        <dbReference type="ARBA" id="ARBA00023125"/>
    </source>
</evidence>
<dbReference type="PANTHER" id="PTHR43280:SF10">
    <property type="entry name" value="REGULATORY PROTEIN POCR"/>
    <property type="match status" value="1"/>
</dbReference>
<dbReference type="Pfam" id="PF12833">
    <property type="entry name" value="HTH_18"/>
    <property type="match status" value="1"/>
</dbReference>
<dbReference type="SUPFAM" id="SSF46689">
    <property type="entry name" value="Homeodomain-like"/>
    <property type="match status" value="1"/>
</dbReference>
<evidence type="ECO:0000256" key="3">
    <source>
        <dbReference type="ARBA" id="ARBA00023163"/>
    </source>
</evidence>
<dbReference type="Proteomes" id="UP000283295">
    <property type="component" value="Unassembled WGS sequence"/>
</dbReference>
<dbReference type="Gene3D" id="1.10.10.60">
    <property type="entry name" value="Homeodomain-like"/>
    <property type="match status" value="1"/>
</dbReference>
<dbReference type="SUPFAM" id="SSF51215">
    <property type="entry name" value="Regulatory protein AraC"/>
    <property type="match status" value="1"/>
</dbReference>
<dbReference type="GO" id="GO:0043565">
    <property type="term" value="F:sequence-specific DNA binding"/>
    <property type="evidence" value="ECO:0007669"/>
    <property type="project" value="InterPro"/>
</dbReference>
<dbReference type="PROSITE" id="PS01124">
    <property type="entry name" value="HTH_ARAC_FAMILY_2"/>
    <property type="match status" value="1"/>
</dbReference>
<dbReference type="InterPro" id="IPR020449">
    <property type="entry name" value="Tscrpt_reg_AraC-type_HTH"/>
</dbReference>
<evidence type="ECO:0000313" key="5">
    <source>
        <dbReference type="EMBL" id="RGS36928.1"/>
    </source>
</evidence>
<keyword evidence="3" id="KW-0804">Transcription</keyword>
<reference evidence="5 6" key="1">
    <citation type="submission" date="2018-08" db="EMBL/GenBank/DDBJ databases">
        <title>A genome reference for cultivated species of the human gut microbiota.</title>
        <authorList>
            <person name="Zou Y."/>
            <person name="Xue W."/>
            <person name="Luo G."/>
        </authorList>
    </citation>
    <scope>NUCLEOTIDE SEQUENCE [LARGE SCALE GENOMIC DNA]</scope>
    <source>
        <strain evidence="5 6">AF22-21</strain>
    </source>
</reference>
<dbReference type="SMART" id="SM00342">
    <property type="entry name" value="HTH_ARAC"/>
    <property type="match status" value="1"/>
</dbReference>
<evidence type="ECO:0000256" key="1">
    <source>
        <dbReference type="ARBA" id="ARBA00023015"/>
    </source>
</evidence>
<dbReference type="PANTHER" id="PTHR43280">
    <property type="entry name" value="ARAC-FAMILY TRANSCRIPTIONAL REGULATOR"/>
    <property type="match status" value="1"/>
</dbReference>
<dbReference type="PRINTS" id="PR00032">
    <property type="entry name" value="HTHARAC"/>
</dbReference>
<dbReference type="PROSITE" id="PS00041">
    <property type="entry name" value="HTH_ARAC_FAMILY_1"/>
    <property type="match status" value="1"/>
</dbReference>
<keyword evidence="1" id="KW-0805">Transcription regulation</keyword>